<feature type="transmembrane region" description="Helical" evidence="1">
    <location>
        <begin position="241"/>
        <end position="263"/>
    </location>
</feature>
<dbReference type="GeneID" id="20320880"/>
<keyword evidence="1" id="KW-0472">Membrane</keyword>
<dbReference type="KEGG" id="ovi:T265_06701"/>
<gene>
    <name evidence="2" type="ORF">T265_06701</name>
</gene>
<proteinExistence type="predicted"/>
<keyword evidence="3" id="KW-1185">Reference proteome</keyword>
<sequence length="266" mass="31136">MALQKMRRKFGRMIQLRLERTTDYIRNFVAKKFKNASVVTATDQGHLDNMILLVQLISLILFLVCQSYPGFLRIRLIYKPEFCYNGTNCSYKMDELLFRPVEAHPGYRGIWESLQRVTKLLPQYSGEDKEIDGLREEIKTYWMMQLSAWPLEPICMIIILAMDVIRRSFCRRLQKRDTTVMFSMTGLMLCLCVLRICGIYLYFAILRRANIVAQKVNYRSSIGTQVKDLAIILCVEPPGNYFILSLINLFFTLIQITFAMDYLDPN</sequence>
<keyword evidence="1" id="KW-1133">Transmembrane helix</keyword>
<protein>
    <submittedName>
        <fullName evidence="2">Uncharacterized protein</fullName>
    </submittedName>
</protein>
<name>A0A074ZRG7_OPIVI</name>
<dbReference type="AlphaFoldDB" id="A0A074ZRG7"/>
<feature type="transmembrane region" description="Helical" evidence="1">
    <location>
        <begin position="186"/>
        <end position="205"/>
    </location>
</feature>
<organism evidence="2 3">
    <name type="scientific">Opisthorchis viverrini</name>
    <name type="common">Southeast Asian liver fluke</name>
    <dbReference type="NCBI Taxonomy" id="6198"/>
    <lineage>
        <taxon>Eukaryota</taxon>
        <taxon>Metazoa</taxon>
        <taxon>Spiralia</taxon>
        <taxon>Lophotrochozoa</taxon>
        <taxon>Platyhelminthes</taxon>
        <taxon>Trematoda</taxon>
        <taxon>Digenea</taxon>
        <taxon>Opisthorchiida</taxon>
        <taxon>Opisthorchiata</taxon>
        <taxon>Opisthorchiidae</taxon>
        <taxon>Opisthorchis</taxon>
    </lineage>
</organism>
<dbReference type="RefSeq" id="XP_009170299.1">
    <property type="nucleotide sequence ID" value="XM_009172035.1"/>
</dbReference>
<evidence type="ECO:0000313" key="2">
    <source>
        <dbReference type="EMBL" id="KER25950.1"/>
    </source>
</evidence>
<evidence type="ECO:0000256" key="1">
    <source>
        <dbReference type="SAM" id="Phobius"/>
    </source>
</evidence>
<dbReference type="OrthoDB" id="6237987at2759"/>
<feature type="transmembrane region" description="Helical" evidence="1">
    <location>
        <begin position="50"/>
        <end position="71"/>
    </location>
</feature>
<accession>A0A074ZRG7</accession>
<keyword evidence="1" id="KW-0812">Transmembrane</keyword>
<reference evidence="2 3" key="1">
    <citation type="submission" date="2013-11" db="EMBL/GenBank/DDBJ databases">
        <title>Opisthorchis viverrini - life in the bile duct.</title>
        <authorList>
            <person name="Young N.D."/>
            <person name="Nagarajan N."/>
            <person name="Lin S.J."/>
            <person name="Korhonen P.K."/>
            <person name="Jex A.R."/>
            <person name="Hall R.S."/>
            <person name="Safavi-Hemami H."/>
            <person name="Kaewkong W."/>
            <person name="Bertrand D."/>
            <person name="Gao S."/>
            <person name="Seet Q."/>
            <person name="Wongkham S."/>
            <person name="Teh B.T."/>
            <person name="Wongkham C."/>
            <person name="Intapan P.M."/>
            <person name="Maleewong W."/>
            <person name="Yang X."/>
            <person name="Hu M."/>
            <person name="Wang Z."/>
            <person name="Hofmann A."/>
            <person name="Sternberg P.W."/>
            <person name="Tan P."/>
            <person name="Wang J."/>
            <person name="Gasser R.B."/>
        </authorList>
    </citation>
    <scope>NUCLEOTIDE SEQUENCE [LARGE SCALE GENOMIC DNA]</scope>
</reference>
<dbReference type="CTD" id="20320880"/>
<dbReference type="Proteomes" id="UP000054324">
    <property type="component" value="Unassembled WGS sequence"/>
</dbReference>
<dbReference type="EMBL" id="KL596761">
    <property type="protein sequence ID" value="KER25950.1"/>
    <property type="molecule type" value="Genomic_DNA"/>
</dbReference>
<evidence type="ECO:0000313" key="3">
    <source>
        <dbReference type="Proteomes" id="UP000054324"/>
    </source>
</evidence>